<sequence>MTTSGMAPPRRTPGEGLRALLDLARRQDPAAAEQAALQRAVDALVPDEALVLDRLSRLGRVPVVQIWARPHTGGAGEPVLENASRIGRLAQVALPDLTPTYVGHLLWLGLVRLDGVVDDELGDYFQALLADPLVLRALARANVDGSTPRVVRQALSLSPLGAQLVADASSVDLLAQVESSTDEP</sequence>
<dbReference type="EMBL" id="JAVDYG010000001">
    <property type="protein sequence ID" value="MDR7363549.1"/>
    <property type="molecule type" value="Genomic_DNA"/>
</dbReference>
<evidence type="ECO:0000313" key="1">
    <source>
        <dbReference type="EMBL" id="MDR7363549.1"/>
    </source>
</evidence>
<dbReference type="Proteomes" id="UP001183648">
    <property type="component" value="Unassembled WGS sequence"/>
</dbReference>
<dbReference type="Pfam" id="PF14337">
    <property type="entry name" value="Abi_alpha"/>
    <property type="match status" value="1"/>
</dbReference>
<dbReference type="RefSeq" id="WP_310304061.1">
    <property type="nucleotide sequence ID" value="NZ_BAAAPS010000003.1"/>
</dbReference>
<organism evidence="1 2">
    <name type="scientific">Nocardioides marmoribigeumensis</name>
    <dbReference type="NCBI Taxonomy" id="433649"/>
    <lineage>
        <taxon>Bacteria</taxon>
        <taxon>Bacillati</taxon>
        <taxon>Actinomycetota</taxon>
        <taxon>Actinomycetes</taxon>
        <taxon>Propionibacteriales</taxon>
        <taxon>Nocardioidaceae</taxon>
        <taxon>Nocardioides</taxon>
    </lineage>
</organism>
<accession>A0ABU2BYU1</accession>
<name>A0ABU2BYU1_9ACTN</name>
<keyword evidence="2" id="KW-1185">Reference proteome</keyword>
<comment type="caution">
    <text evidence="1">The sequence shown here is derived from an EMBL/GenBank/DDBJ whole genome shotgun (WGS) entry which is preliminary data.</text>
</comment>
<reference evidence="1 2" key="1">
    <citation type="submission" date="2023-07" db="EMBL/GenBank/DDBJ databases">
        <title>Sequencing the genomes of 1000 actinobacteria strains.</title>
        <authorList>
            <person name="Klenk H.-P."/>
        </authorList>
    </citation>
    <scope>NUCLEOTIDE SEQUENCE [LARGE SCALE GENOMIC DNA]</scope>
    <source>
        <strain evidence="1 2">DSM 19426</strain>
    </source>
</reference>
<dbReference type="Gene3D" id="3.30.110.190">
    <property type="match status" value="1"/>
</dbReference>
<evidence type="ECO:0000313" key="2">
    <source>
        <dbReference type="Proteomes" id="UP001183648"/>
    </source>
</evidence>
<proteinExistence type="predicted"/>
<protein>
    <submittedName>
        <fullName evidence="1">Uncharacterized protein</fullName>
    </submittedName>
</protein>
<gene>
    <name evidence="1" type="ORF">J2S63_003102</name>
</gene>
<dbReference type="InterPro" id="IPR025506">
    <property type="entry name" value="Abi_alpha"/>
</dbReference>